<keyword evidence="8" id="KW-1185">Reference proteome</keyword>
<evidence type="ECO:0000313" key="8">
    <source>
        <dbReference type="Proteomes" id="UP000586095"/>
    </source>
</evidence>
<dbReference type="GO" id="GO:0005829">
    <property type="term" value="C:cytosol"/>
    <property type="evidence" value="ECO:0007669"/>
    <property type="project" value="TreeGrafter"/>
</dbReference>
<dbReference type="GO" id="GO:0046872">
    <property type="term" value="F:metal ion binding"/>
    <property type="evidence" value="ECO:0007669"/>
    <property type="project" value="UniProtKB-KW"/>
</dbReference>
<dbReference type="SUPFAM" id="SSF51556">
    <property type="entry name" value="Metallo-dependent hydrolases"/>
    <property type="match status" value="1"/>
</dbReference>
<evidence type="ECO:0000256" key="3">
    <source>
        <dbReference type="ARBA" id="ARBA00022723"/>
    </source>
</evidence>
<evidence type="ECO:0000256" key="4">
    <source>
        <dbReference type="ARBA" id="ARBA00022801"/>
    </source>
</evidence>
<dbReference type="SUPFAM" id="SSF51338">
    <property type="entry name" value="Composite domain of metallo-dependent hydrolases"/>
    <property type="match status" value="2"/>
</dbReference>
<evidence type="ECO:0000256" key="5">
    <source>
        <dbReference type="PIRSR" id="PIRSR611778-50"/>
    </source>
</evidence>
<dbReference type="EMBL" id="JACCBD010000001">
    <property type="protein sequence ID" value="NYD25430.1"/>
    <property type="molecule type" value="Genomic_DNA"/>
</dbReference>
<dbReference type="EC" id="3.5.2.2" evidence="7"/>
<accession>A0A852R956</accession>
<dbReference type="NCBIfam" id="TIGR02033">
    <property type="entry name" value="D-hydantoinase"/>
    <property type="match status" value="1"/>
</dbReference>
<dbReference type="RefSeq" id="WP_202229208.1">
    <property type="nucleotide sequence ID" value="NZ_BAAALZ010000003.1"/>
</dbReference>
<dbReference type="InterPro" id="IPR011059">
    <property type="entry name" value="Metal-dep_hydrolase_composite"/>
</dbReference>
<dbReference type="Pfam" id="PF01979">
    <property type="entry name" value="Amidohydro_1"/>
    <property type="match status" value="1"/>
</dbReference>
<dbReference type="InterPro" id="IPR011778">
    <property type="entry name" value="Hydantoinase/dihydroPyrase"/>
</dbReference>
<protein>
    <submittedName>
        <fullName evidence="7">Dihydropyrimidinase</fullName>
        <ecNumber evidence="7">3.5.2.2</ecNumber>
    </submittedName>
</protein>
<reference evidence="7 8" key="1">
    <citation type="submission" date="2020-07" db="EMBL/GenBank/DDBJ databases">
        <title>Sequencing the genomes of 1000 actinobacteria strains.</title>
        <authorList>
            <person name="Klenk H.-P."/>
        </authorList>
    </citation>
    <scope>NUCLEOTIDE SEQUENCE [LARGE SCALE GENOMIC DNA]</scope>
    <source>
        <strain evidence="7 8">DSM 17380</strain>
    </source>
</reference>
<evidence type="ECO:0000313" key="7">
    <source>
        <dbReference type="EMBL" id="NYD25430.1"/>
    </source>
</evidence>
<dbReference type="GO" id="GO:0004157">
    <property type="term" value="F:dihydropyrimidinase activity"/>
    <property type="evidence" value="ECO:0007669"/>
    <property type="project" value="UniProtKB-EC"/>
</dbReference>
<feature type="domain" description="Amidohydrolase-related" evidence="6">
    <location>
        <begin position="59"/>
        <end position="456"/>
    </location>
</feature>
<dbReference type="InterPro" id="IPR006680">
    <property type="entry name" value="Amidohydro-rel"/>
</dbReference>
<name>A0A852R956_9MICO</name>
<evidence type="ECO:0000256" key="1">
    <source>
        <dbReference type="ARBA" id="ARBA00001947"/>
    </source>
</evidence>
<comment type="PTM">
    <text evidence="5">Carbamylation allows a single lysine to coordinate two divalent metal cations.</text>
</comment>
<comment type="cofactor">
    <cofactor evidence="1">
        <name>Zn(2+)</name>
        <dbReference type="ChEBI" id="CHEBI:29105"/>
    </cofactor>
</comment>
<gene>
    <name evidence="7" type="ORF">BJ960_000233</name>
</gene>
<dbReference type="PANTHER" id="PTHR11647:SF1">
    <property type="entry name" value="COLLAPSIN RESPONSE MEDIATOR PROTEIN"/>
    <property type="match status" value="1"/>
</dbReference>
<feature type="modified residue" description="N6-carboxylysine" evidence="5">
    <location>
        <position position="164"/>
    </location>
</feature>
<dbReference type="Gene3D" id="3.20.20.140">
    <property type="entry name" value="Metal-dependent hydrolases"/>
    <property type="match status" value="1"/>
</dbReference>
<dbReference type="Proteomes" id="UP000586095">
    <property type="component" value="Unassembled WGS sequence"/>
</dbReference>
<dbReference type="Gene3D" id="2.30.40.10">
    <property type="entry name" value="Urease, subunit C, domain 1"/>
    <property type="match status" value="1"/>
</dbReference>
<dbReference type="InterPro" id="IPR050378">
    <property type="entry name" value="Metallo-dep_Hydrolases_sf"/>
</dbReference>
<comment type="similarity">
    <text evidence="2">Belongs to the metallo-dependent hydrolases superfamily. Hydantoinase/dihydropyrimidinase family.</text>
</comment>
<keyword evidence="3" id="KW-0479">Metal-binding</keyword>
<dbReference type="AlphaFoldDB" id="A0A852R956"/>
<organism evidence="7 8">
    <name type="scientific">Leucobacter aridicollis</name>
    <dbReference type="NCBI Taxonomy" id="283878"/>
    <lineage>
        <taxon>Bacteria</taxon>
        <taxon>Bacillati</taxon>
        <taxon>Actinomycetota</taxon>
        <taxon>Actinomycetes</taxon>
        <taxon>Micrococcales</taxon>
        <taxon>Microbacteriaceae</taxon>
        <taxon>Leucobacter</taxon>
    </lineage>
</organism>
<evidence type="ECO:0000259" key="6">
    <source>
        <dbReference type="Pfam" id="PF01979"/>
    </source>
</evidence>
<dbReference type="PANTHER" id="PTHR11647">
    <property type="entry name" value="HYDRANTOINASE/DIHYDROPYRIMIDINASE FAMILY MEMBER"/>
    <property type="match status" value="1"/>
</dbReference>
<dbReference type="CDD" id="cd01314">
    <property type="entry name" value="D-HYD"/>
    <property type="match status" value="1"/>
</dbReference>
<evidence type="ECO:0000256" key="2">
    <source>
        <dbReference type="ARBA" id="ARBA00008829"/>
    </source>
</evidence>
<dbReference type="FunFam" id="3.20.20.140:FF:000076">
    <property type="entry name" value="Dihydropyrimidinase like 2"/>
    <property type="match status" value="1"/>
</dbReference>
<keyword evidence="4 7" id="KW-0378">Hydrolase</keyword>
<proteinExistence type="inferred from homology"/>
<dbReference type="InterPro" id="IPR032466">
    <property type="entry name" value="Metal_Hydrolase"/>
</dbReference>
<sequence length="483" mass="52189">MTMESATNAGHTTLIAGGTVVNAEGFVRADVLVRGERIVGIGVEQAWDADETIDATGKYILPGGIDVHTHLEYPIDGFTTRTADDFATGSVAAAFGGTTTFIDFVKKRPDASLFDTFVERRSIAESKSIVDFGLHAIVPPLVQQPDVHDDLVRLFTEQGVSSWKFFMAYPGTQMVEDDELLAGMDLALKLGAFPMVHAENGHMVNRAAQQLLDEGKTAEIHHVDAHGHSQEAEAVHRAIVLAAEVGTPLYVVHVSSEQAAAEIAAARSEGLPVWGETCPQYLVTALEDYQELGERAAGYICSPPIRERANQAALWKYLGADGLSTLATDHAAFCMEQPEDLPPQKLRSPGYFPKTPNGVPGLEDRMMVAWEAGVVGGALDLCRFVEITAARPAKLFGMYPNKGTISVGADADIVVWDPEADHTITAAGGHSRTDYNLYEGMRVSGLPVTVMSRGRTLILDRELQEVARTTRGRYLARGAAQLF</sequence>
<comment type="caution">
    <text evidence="7">The sequence shown here is derived from an EMBL/GenBank/DDBJ whole genome shotgun (WGS) entry which is preliminary data.</text>
</comment>